<dbReference type="PANTHER" id="PTHR43300:SF7">
    <property type="entry name" value="UDP-N-ACETYLBACILLOSAMINE N-ACETYLTRANSFERASE"/>
    <property type="match status" value="1"/>
</dbReference>
<accession>A0A6I1IP91</accession>
<dbReference type="PANTHER" id="PTHR43300">
    <property type="entry name" value="ACETYLTRANSFERASE"/>
    <property type="match status" value="1"/>
</dbReference>
<gene>
    <name evidence="5" type="ORF">GCN75_04605</name>
</gene>
<feature type="domain" description="PglD N-terminal" evidence="4">
    <location>
        <begin position="4"/>
        <end position="86"/>
    </location>
</feature>
<dbReference type="RefSeq" id="WP_151096885.1">
    <property type="nucleotide sequence ID" value="NZ_WFLI01000004.1"/>
</dbReference>
<dbReference type="EMBL" id="WFLI01000004">
    <property type="protein sequence ID" value="KAB8066001.1"/>
    <property type="molecule type" value="Genomic_DNA"/>
</dbReference>
<dbReference type="InterPro" id="IPR050179">
    <property type="entry name" value="Trans_hexapeptide_repeat"/>
</dbReference>
<sequence>MYKNLVIFGIGGMGREAHQIVEDINAVAPEFNFLGFLDEKRENHGCDVHGFPVLGGLEWLEQHSDIDVHVVIAIGNTIARQKIVARIEQSCDVKFHKLVHPQAWIGNRVAIGDGAIICAGARLTTDIVIGKHVIVNVGAAIFHDAHIHDYVTVAPSVNISGAVQVGEGCDLGIGSAIIQGKSIGPWSIIGAGTVVIHDVASDVTVVGVPAKVIKTRQPGWHHGS</sequence>
<dbReference type="InterPro" id="IPR020019">
    <property type="entry name" value="AcTrfase_PglD-like"/>
</dbReference>
<dbReference type="InterPro" id="IPR041561">
    <property type="entry name" value="PglD_N"/>
</dbReference>
<dbReference type="NCBIfam" id="TIGR03570">
    <property type="entry name" value="NeuD_NnaD"/>
    <property type="match status" value="1"/>
</dbReference>
<protein>
    <submittedName>
        <fullName evidence="5">Acetyltransferase</fullName>
    </submittedName>
</protein>
<dbReference type="SUPFAM" id="SSF51161">
    <property type="entry name" value="Trimeric LpxA-like enzymes"/>
    <property type="match status" value="1"/>
</dbReference>
<dbReference type="Proteomes" id="UP000468717">
    <property type="component" value="Unassembled WGS sequence"/>
</dbReference>
<dbReference type="AlphaFoldDB" id="A0A6I1IP91"/>
<keyword evidence="6" id="KW-1185">Reference proteome</keyword>
<evidence type="ECO:0000313" key="6">
    <source>
        <dbReference type="Proteomes" id="UP000468717"/>
    </source>
</evidence>
<feature type="binding site" evidence="3">
    <location>
        <position position="75"/>
    </location>
    <ligand>
        <name>substrate</name>
    </ligand>
</feature>
<comment type="caution">
    <text evidence="5">The sequence shown here is derived from an EMBL/GenBank/DDBJ whole genome shotgun (WGS) entry which is preliminary data.</text>
</comment>
<proteinExistence type="inferred from homology"/>
<dbReference type="Gene3D" id="3.40.50.20">
    <property type="match status" value="1"/>
</dbReference>
<organism evidence="5 6">
    <name type="scientific">Janthinobacterium violaceinigrum</name>
    <dbReference type="NCBI Taxonomy" id="2654252"/>
    <lineage>
        <taxon>Bacteria</taxon>
        <taxon>Pseudomonadati</taxon>
        <taxon>Pseudomonadota</taxon>
        <taxon>Betaproteobacteria</taxon>
        <taxon>Burkholderiales</taxon>
        <taxon>Oxalobacteraceae</taxon>
        <taxon>Janthinobacterium</taxon>
    </lineage>
</organism>
<dbReference type="CDD" id="cd03360">
    <property type="entry name" value="LbH_AT_putative"/>
    <property type="match status" value="1"/>
</dbReference>
<evidence type="ECO:0000313" key="5">
    <source>
        <dbReference type="EMBL" id="KAB8066001.1"/>
    </source>
</evidence>
<name>A0A6I1IP91_9BURK</name>
<keyword evidence="5" id="KW-0808">Transferase</keyword>
<dbReference type="InterPro" id="IPR011004">
    <property type="entry name" value="Trimer_LpxA-like_sf"/>
</dbReference>
<comment type="similarity">
    <text evidence="1">Belongs to the transferase hexapeptide repeat family.</text>
</comment>
<feature type="binding site" evidence="3">
    <location>
        <position position="173"/>
    </location>
    <ligand>
        <name>acetyl-CoA</name>
        <dbReference type="ChEBI" id="CHEBI:57288"/>
    </ligand>
</feature>
<evidence type="ECO:0000256" key="1">
    <source>
        <dbReference type="ARBA" id="ARBA00007274"/>
    </source>
</evidence>
<dbReference type="Pfam" id="PF17836">
    <property type="entry name" value="PglD_N"/>
    <property type="match status" value="1"/>
</dbReference>
<feature type="site" description="Increases basicity of active site His" evidence="2">
    <location>
        <position position="144"/>
    </location>
</feature>
<reference evidence="5 6" key="1">
    <citation type="submission" date="2019-10" db="EMBL/GenBank/DDBJ databases">
        <title>Three novel species isolated from a subtropical stream in China.</title>
        <authorList>
            <person name="Lu H."/>
        </authorList>
    </citation>
    <scope>NUCLEOTIDE SEQUENCE [LARGE SCALE GENOMIC DNA]</scope>
    <source>
        <strain evidence="5 6">FT13W</strain>
    </source>
</reference>
<feature type="active site" description="Proton acceptor" evidence="2">
    <location>
        <position position="143"/>
    </location>
</feature>
<dbReference type="Gene3D" id="2.160.10.10">
    <property type="entry name" value="Hexapeptide repeat proteins"/>
    <property type="match status" value="1"/>
</dbReference>
<evidence type="ECO:0000259" key="4">
    <source>
        <dbReference type="Pfam" id="PF17836"/>
    </source>
</evidence>
<dbReference type="GO" id="GO:0016740">
    <property type="term" value="F:transferase activity"/>
    <property type="evidence" value="ECO:0007669"/>
    <property type="project" value="UniProtKB-KW"/>
</dbReference>
<evidence type="ECO:0000256" key="3">
    <source>
        <dbReference type="PIRSR" id="PIRSR620019-2"/>
    </source>
</evidence>
<evidence type="ECO:0000256" key="2">
    <source>
        <dbReference type="PIRSR" id="PIRSR620019-1"/>
    </source>
</evidence>